<dbReference type="Proteomes" id="UP000799753">
    <property type="component" value="Unassembled WGS sequence"/>
</dbReference>
<evidence type="ECO:0000313" key="2">
    <source>
        <dbReference type="EMBL" id="KAF2646227.1"/>
    </source>
</evidence>
<organism evidence="2 3">
    <name type="scientific">Massarina eburnea CBS 473.64</name>
    <dbReference type="NCBI Taxonomy" id="1395130"/>
    <lineage>
        <taxon>Eukaryota</taxon>
        <taxon>Fungi</taxon>
        <taxon>Dikarya</taxon>
        <taxon>Ascomycota</taxon>
        <taxon>Pezizomycotina</taxon>
        <taxon>Dothideomycetes</taxon>
        <taxon>Pleosporomycetidae</taxon>
        <taxon>Pleosporales</taxon>
        <taxon>Massarineae</taxon>
        <taxon>Massarinaceae</taxon>
        <taxon>Massarina</taxon>
    </lineage>
</organism>
<dbReference type="OrthoDB" id="3798567at2759"/>
<dbReference type="AlphaFoldDB" id="A0A6A6SGR7"/>
<feature type="transmembrane region" description="Helical" evidence="1">
    <location>
        <begin position="56"/>
        <end position="76"/>
    </location>
</feature>
<keyword evidence="1" id="KW-0812">Transmembrane</keyword>
<evidence type="ECO:0000313" key="3">
    <source>
        <dbReference type="Proteomes" id="UP000799753"/>
    </source>
</evidence>
<keyword evidence="1" id="KW-1133">Transmembrane helix</keyword>
<protein>
    <submittedName>
        <fullName evidence="2">Uncharacterized protein</fullName>
    </submittedName>
</protein>
<evidence type="ECO:0000256" key="1">
    <source>
        <dbReference type="SAM" id="Phobius"/>
    </source>
</evidence>
<keyword evidence="3" id="KW-1185">Reference proteome</keyword>
<dbReference type="EMBL" id="MU006776">
    <property type="protein sequence ID" value="KAF2646227.1"/>
    <property type="molecule type" value="Genomic_DNA"/>
</dbReference>
<keyword evidence="1" id="KW-0472">Membrane</keyword>
<sequence>MARRLTTINIEIKRFQVRPLARSKFDPRSENLFFLSWGEVGGACDFFPFLPGEMIFLPSFYLVSLLAALWFLGEAVTTWELSRR</sequence>
<proteinExistence type="predicted"/>
<accession>A0A6A6SGR7</accession>
<reference evidence="2" key="1">
    <citation type="journal article" date="2020" name="Stud. Mycol.">
        <title>101 Dothideomycetes genomes: a test case for predicting lifestyles and emergence of pathogens.</title>
        <authorList>
            <person name="Haridas S."/>
            <person name="Albert R."/>
            <person name="Binder M."/>
            <person name="Bloem J."/>
            <person name="Labutti K."/>
            <person name="Salamov A."/>
            <person name="Andreopoulos B."/>
            <person name="Baker S."/>
            <person name="Barry K."/>
            <person name="Bills G."/>
            <person name="Bluhm B."/>
            <person name="Cannon C."/>
            <person name="Castanera R."/>
            <person name="Culley D."/>
            <person name="Daum C."/>
            <person name="Ezra D."/>
            <person name="Gonzalez J."/>
            <person name="Henrissat B."/>
            <person name="Kuo A."/>
            <person name="Liang C."/>
            <person name="Lipzen A."/>
            <person name="Lutzoni F."/>
            <person name="Magnuson J."/>
            <person name="Mondo S."/>
            <person name="Nolan M."/>
            <person name="Ohm R."/>
            <person name="Pangilinan J."/>
            <person name="Park H.-J."/>
            <person name="Ramirez L."/>
            <person name="Alfaro M."/>
            <person name="Sun H."/>
            <person name="Tritt A."/>
            <person name="Yoshinaga Y."/>
            <person name="Zwiers L.-H."/>
            <person name="Turgeon B."/>
            <person name="Goodwin S."/>
            <person name="Spatafora J."/>
            <person name="Crous P."/>
            <person name="Grigoriev I."/>
        </authorList>
    </citation>
    <scope>NUCLEOTIDE SEQUENCE</scope>
    <source>
        <strain evidence="2">CBS 473.64</strain>
    </source>
</reference>
<name>A0A6A6SGR7_9PLEO</name>
<gene>
    <name evidence="2" type="ORF">P280DRAFT_464465</name>
</gene>